<dbReference type="RefSeq" id="WP_093361947.1">
    <property type="nucleotide sequence ID" value="NZ_FOLG01000012.1"/>
</dbReference>
<dbReference type="InterPro" id="IPR011042">
    <property type="entry name" value="6-blade_b-propeller_TolB-like"/>
</dbReference>
<feature type="binding site" evidence="3">
    <location>
        <position position="95"/>
    </location>
    <ligand>
        <name>substrate</name>
    </ligand>
</feature>
<feature type="binding site" evidence="3">
    <location>
        <position position="193"/>
    </location>
    <ligand>
        <name>a divalent metal cation</name>
        <dbReference type="ChEBI" id="CHEBI:60240"/>
    </ligand>
</feature>
<feature type="active site" description="Proton donor/acceptor" evidence="2">
    <location>
        <position position="193"/>
    </location>
</feature>
<dbReference type="GO" id="GO:0004341">
    <property type="term" value="F:gluconolactonase activity"/>
    <property type="evidence" value="ECO:0007669"/>
    <property type="project" value="TreeGrafter"/>
</dbReference>
<proteinExistence type="inferred from homology"/>
<gene>
    <name evidence="5" type="ORF">SAMN04488094_11224</name>
</gene>
<evidence type="ECO:0000256" key="2">
    <source>
        <dbReference type="PIRSR" id="PIRSR605511-1"/>
    </source>
</evidence>
<dbReference type="Proteomes" id="UP000198728">
    <property type="component" value="Unassembled WGS sequence"/>
</dbReference>
<keyword evidence="3" id="KW-0862">Zinc</keyword>
<dbReference type="OrthoDB" id="2633250at2"/>
<evidence type="ECO:0000313" key="6">
    <source>
        <dbReference type="Proteomes" id="UP000198728"/>
    </source>
</evidence>
<dbReference type="PANTHER" id="PTHR10907">
    <property type="entry name" value="REGUCALCIN"/>
    <property type="match status" value="1"/>
</dbReference>
<feature type="domain" description="SMP-30/Gluconolactonase/LRE-like region" evidence="4">
    <location>
        <begin position="12"/>
        <end position="252"/>
    </location>
</feature>
<evidence type="ECO:0000256" key="3">
    <source>
        <dbReference type="PIRSR" id="PIRSR605511-2"/>
    </source>
</evidence>
<feature type="binding site" evidence="3">
    <location>
        <position position="115"/>
    </location>
    <ligand>
        <name>substrate</name>
    </ligand>
</feature>
<dbReference type="SUPFAM" id="SSF63829">
    <property type="entry name" value="Calcium-dependent phosphotriesterase"/>
    <property type="match status" value="1"/>
</dbReference>
<evidence type="ECO:0000259" key="4">
    <source>
        <dbReference type="Pfam" id="PF08450"/>
    </source>
</evidence>
<dbReference type="GO" id="GO:0019853">
    <property type="term" value="P:L-ascorbic acid biosynthetic process"/>
    <property type="evidence" value="ECO:0007669"/>
    <property type="project" value="TreeGrafter"/>
</dbReference>
<keyword evidence="6" id="KW-1185">Reference proteome</keyword>
<evidence type="ECO:0000313" key="5">
    <source>
        <dbReference type="EMBL" id="SFC95859.1"/>
    </source>
</evidence>
<keyword evidence="3" id="KW-0479">Metal-binding</keyword>
<sequence length="286" mass="31605">MTRIFDATPCKLGEGPLWHPTRKQLFWFDILSRQLLTRAEGETRVWQFGRFVTAAGWVDENTLLIASQGALFCFDIDTGQRQEICKLEPDMPTNRPNDGRADPWGGFWIGTMGIEQEPGAGAIYRYYKGELRRILPGITIPNAISFDPEGTFACYCDSTEHVIRKIRLNAADGWPAGESEVFIDMRGEDWAPDGAVIDTDGTLWNAQYGAARVAAYDRSGAFLRAVPVQAELTTCPAFGGEALDTLFVTSARDGLPEDRLAAHPENGMCFAAEGIAIGQQEHRVLL</sequence>
<feature type="binding site" evidence="3">
    <location>
        <position position="142"/>
    </location>
    <ligand>
        <name>a divalent metal cation</name>
        <dbReference type="ChEBI" id="CHEBI:60240"/>
    </ligand>
</feature>
<accession>A0A1I1NE09</accession>
<dbReference type="Pfam" id="PF08450">
    <property type="entry name" value="SGL"/>
    <property type="match status" value="1"/>
</dbReference>
<dbReference type="GO" id="GO:0005509">
    <property type="term" value="F:calcium ion binding"/>
    <property type="evidence" value="ECO:0007669"/>
    <property type="project" value="TreeGrafter"/>
</dbReference>
<dbReference type="InterPro" id="IPR013658">
    <property type="entry name" value="SGL"/>
</dbReference>
<evidence type="ECO:0000256" key="1">
    <source>
        <dbReference type="ARBA" id="ARBA00008853"/>
    </source>
</evidence>
<feature type="binding site" evidence="3">
    <location>
        <position position="14"/>
    </location>
    <ligand>
        <name>a divalent metal cation</name>
        <dbReference type="ChEBI" id="CHEBI:60240"/>
    </ligand>
</feature>
<feature type="binding site" evidence="3">
    <location>
        <position position="97"/>
    </location>
    <ligand>
        <name>substrate</name>
    </ligand>
</feature>
<dbReference type="PRINTS" id="PR01790">
    <property type="entry name" value="SMP30FAMILY"/>
</dbReference>
<dbReference type="STRING" id="441112.SAMN04488094_11224"/>
<organism evidence="5 6">
    <name type="scientific">Tropicimonas isoalkanivorans</name>
    <dbReference type="NCBI Taxonomy" id="441112"/>
    <lineage>
        <taxon>Bacteria</taxon>
        <taxon>Pseudomonadati</taxon>
        <taxon>Pseudomonadota</taxon>
        <taxon>Alphaproteobacteria</taxon>
        <taxon>Rhodobacterales</taxon>
        <taxon>Roseobacteraceae</taxon>
        <taxon>Tropicimonas</taxon>
    </lineage>
</organism>
<protein>
    <submittedName>
        <fullName evidence="5">Sugar lactone lactonase YvrE</fullName>
    </submittedName>
</protein>
<comment type="cofactor">
    <cofactor evidence="3">
        <name>Zn(2+)</name>
        <dbReference type="ChEBI" id="CHEBI:29105"/>
    </cofactor>
    <text evidence="3">Binds 1 divalent metal cation per subunit.</text>
</comment>
<reference evidence="5 6" key="1">
    <citation type="submission" date="2016-10" db="EMBL/GenBank/DDBJ databases">
        <authorList>
            <person name="de Groot N.N."/>
        </authorList>
    </citation>
    <scope>NUCLEOTIDE SEQUENCE [LARGE SCALE GENOMIC DNA]</scope>
    <source>
        <strain evidence="5 6">DSM 19548</strain>
    </source>
</reference>
<dbReference type="EMBL" id="FOLG01000012">
    <property type="protein sequence ID" value="SFC95859.1"/>
    <property type="molecule type" value="Genomic_DNA"/>
</dbReference>
<dbReference type="AlphaFoldDB" id="A0A1I1NE09"/>
<comment type="similarity">
    <text evidence="1">Belongs to the SMP-30/CGR1 family.</text>
</comment>
<dbReference type="Gene3D" id="2.120.10.30">
    <property type="entry name" value="TolB, C-terminal domain"/>
    <property type="match status" value="1"/>
</dbReference>
<dbReference type="PANTHER" id="PTHR10907:SF47">
    <property type="entry name" value="REGUCALCIN"/>
    <property type="match status" value="1"/>
</dbReference>
<name>A0A1I1NE09_9RHOB</name>
<dbReference type="InterPro" id="IPR005511">
    <property type="entry name" value="SMP-30"/>
</dbReference>